<feature type="non-terminal residue" evidence="2">
    <location>
        <position position="1"/>
    </location>
</feature>
<dbReference type="InterPro" id="IPR058913">
    <property type="entry name" value="Integrase_dom_put"/>
</dbReference>
<dbReference type="PANTHER" id="PTHR46791">
    <property type="entry name" value="EXPRESSED PROTEIN"/>
    <property type="match status" value="1"/>
</dbReference>
<name>A0A4R5XIQ3_9AGAM</name>
<proteinExistence type="predicted"/>
<dbReference type="AlphaFoldDB" id="A0A4R5XIQ3"/>
<sequence length="57" mass="6993">VQKWRVRMSLRRVDGLGRILRNHCRTDRRKYHVPRSNYLWHGDGHHKLIRWGIVIHG</sequence>
<evidence type="ECO:0000313" key="3">
    <source>
        <dbReference type="Proteomes" id="UP000294933"/>
    </source>
</evidence>
<dbReference type="Proteomes" id="UP000294933">
    <property type="component" value="Unassembled WGS sequence"/>
</dbReference>
<dbReference type="EMBL" id="ML170156">
    <property type="protein sequence ID" value="TDL30237.1"/>
    <property type="molecule type" value="Genomic_DNA"/>
</dbReference>
<dbReference type="Pfam" id="PF24764">
    <property type="entry name" value="rva_4"/>
    <property type="match status" value="1"/>
</dbReference>
<organism evidence="2 3">
    <name type="scientific">Rickenella mellea</name>
    <dbReference type="NCBI Taxonomy" id="50990"/>
    <lineage>
        <taxon>Eukaryota</taxon>
        <taxon>Fungi</taxon>
        <taxon>Dikarya</taxon>
        <taxon>Basidiomycota</taxon>
        <taxon>Agaricomycotina</taxon>
        <taxon>Agaricomycetes</taxon>
        <taxon>Hymenochaetales</taxon>
        <taxon>Rickenellaceae</taxon>
        <taxon>Rickenella</taxon>
    </lineage>
</organism>
<feature type="domain" description="Integrase core" evidence="1">
    <location>
        <begin position="31"/>
        <end position="57"/>
    </location>
</feature>
<evidence type="ECO:0000259" key="1">
    <source>
        <dbReference type="Pfam" id="PF24764"/>
    </source>
</evidence>
<accession>A0A4R5XIQ3</accession>
<protein>
    <recommendedName>
        <fullName evidence="1">Integrase core domain-containing protein</fullName>
    </recommendedName>
</protein>
<dbReference type="STRING" id="50990.A0A4R5XIQ3"/>
<reference evidence="2 3" key="1">
    <citation type="submission" date="2018-06" db="EMBL/GenBank/DDBJ databases">
        <title>A transcriptomic atlas of mushroom development highlights an independent origin of complex multicellularity.</title>
        <authorList>
            <consortium name="DOE Joint Genome Institute"/>
            <person name="Krizsan K."/>
            <person name="Almasi E."/>
            <person name="Merenyi Z."/>
            <person name="Sahu N."/>
            <person name="Viragh M."/>
            <person name="Koszo T."/>
            <person name="Mondo S."/>
            <person name="Kiss B."/>
            <person name="Balint B."/>
            <person name="Kues U."/>
            <person name="Barry K."/>
            <person name="Hegedus J.C."/>
            <person name="Henrissat B."/>
            <person name="Johnson J."/>
            <person name="Lipzen A."/>
            <person name="Ohm R."/>
            <person name="Nagy I."/>
            <person name="Pangilinan J."/>
            <person name="Yan J."/>
            <person name="Xiong Y."/>
            <person name="Grigoriev I.V."/>
            <person name="Hibbett D.S."/>
            <person name="Nagy L.G."/>
        </authorList>
    </citation>
    <scope>NUCLEOTIDE SEQUENCE [LARGE SCALE GENOMIC DNA]</scope>
    <source>
        <strain evidence="2 3">SZMC22713</strain>
    </source>
</reference>
<gene>
    <name evidence="2" type="ORF">BD410DRAFT_702123</name>
</gene>
<evidence type="ECO:0000313" key="2">
    <source>
        <dbReference type="EMBL" id="TDL30237.1"/>
    </source>
</evidence>
<dbReference type="VEuPathDB" id="FungiDB:BD410DRAFT_702123"/>
<keyword evidence="3" id="KW-1185">Reference proteome</keyword>
<feature type="non-terminal residue" evidence="2">
    <location>
        <position position="57"/>
    </location>
</feature>
<dbReference type="OrthoDB" id="2686689at2759"/>
<dbReference type="PANTHER" id="PTHR46791:SF5">
    <property type="entry name" value="CLR5 DOMAIN-CONTAINING PROTEIN-RELATED"/>
    <property type="match status" value="1"/>
</dbReference>